<keyword evidence="6" id="KW-0378">Hydrolase</keyword>
<evidence type="ECO:0000256" key="3">
    <source>
        <dbReference type="ARBA" id="ARBA00012759"/>
    </source>
</evidence>
<dbReference type="PROSITE" id="PS50235">
    <property type="entry name" value="USP_3"/>
    <property type="match status" value="1"/>
</dbReference>
<dbReference type="Pfam" id="PF00443">
    <property type="entry name" value="UCH"/>
    <property type="match status" value="1"/>
</dbReference>
<accession>A0AAE1C4A4</accession>
<feature type="domain" description="USP" evidence="12">
    <location>
        <begin position="71"/>
        <end position="438"/>
    </location>
</feature>
<organism evidence="13 14">
    <name type="scientific">Recurvomyces mirabilis</name>
    <dbReference type="NCBI Taxonomy" id="574656"/>
    <lineage>
        <taxon>Eukaryota</taxon>
        <taxon>Fungi</taxon>
        <taxon>Dikarya</taxon>
        <taxon>Ascomycota</taxon>
        <taxon>Pezizomycotina</taxon>
        <taxon>Dothideomycetes</taxon>
        <taxon>Dothideomycetidae</taxon>
        <taxon>Mycosphaerellales</taxon>
        <taxon>Teratosphaeriaceae</taxon>
        <taxon>Recurvomyces</taxon>
    </lineage>
</organism>
<keyword evidence="4" id="KW-0645">Protease</keyword>
<sequence length="442" mass="49311">MLMLIMLSAVESDNGFIFCHDCRDFVYDPTFEALRTSSSTKKRKHSHLPSEERKLVSANTATTPCSATGLRGLYNMGQTCFIWYLSEGHKSSDCEREACTACALDDIFTDFYGVEKHEGYGAVHMLQGCWKGGGNLAGYSQQDAHEYLGFILNSLHTAFIEDEDDDDDASIARMKKEKDTKDCECAIHQTFSGLLRSTVTCTKCRNTTTAVESFLDLSLDIRSTSVSVKKKKLALTNGTQTIKEVLPMDLSECLDRFTSAETLSSDSYHCTKCDQNREAKKKLSLRCLPPVVPIHLKRFSHSKTLAQSSKVDTKIRFPLTFDFTPYLGRASTDAKSKGLINGHKAAAVKGEDDDADADGDDDDDDAPKAREPDPEPLEPVYELSSVVVHKGKIDNGHYVSYCRQGEHEWFRFDDSMVVQVDEKEVLSAEAYMLFYVARGFGI</sequence>
<keyword evidence="8" id="KW-0805">Transcription regulation</keyword>
<evidence type="ECO:0000256" key="6">
    <source>
        <dbReference type="ARBA" id="ARBA00022801"/>
    </source>
</evidence>
<dbReference type="InterPro" id="IPR028889">
    <property type="entry name" value="USP"/>
</dbReference>
<keyword evidence="5" id="KW-0833">Ubl conjugation pathway</keyword>
<gene>
    <name evidence="13" type="ORF">LTR78_002948</name>
</gene>
<evidence type="ECO:0000256" key="11">
    <source>
        <dbReference type="SAM" id="MobiDB-lite"/>
    </source>
</evidence>
<dbReference type="Gene3D" id="3.90.70.10">
    <property type="entry name" value="Cysteine proteinases"/>
    <property type="match status" value="1"/>
</dbReference>
<dbReference type="InterPro" id="IPR018200">
    <property type="entry name" value="USP_CS"/>
</dbReference>
<reference evidence="13" key="1">
    <citation type="submission" date="2023-07" db="EMBL/GenBank/DDBJ databases">
        <title>Black Yeasts Isolated from many extreme environments.</title>
        <authorList>
            <person name="Coleine C."/>
            <person name="Stajich J.E."/>
            <person name="Selbmann L."/>
        </authorList>
    </citation>
    <scope>NUCLEOTIDE SEQUENCE</scope>
    <source>
        <strain evidence="13">CCFEE 5485</strain>
    </source>
</reference>
<evidence type="ECO:0000256" key="1">
    <source>
        <dbReference type="ARBA" id="ARBA00000707"/>
    </source>
</evidence>
<name>A0AAE1C4A4_9PEZI</name>
<dbReference type="EMBL" id="JAUTXT010000007">
    <property type="protein sequence ID" value="KAK3677410.1"/>
    <property type="molecule type" value="Genomic_DNA"/>
</dbReference>
<dbReference type="PROSITE" id="PS00973">
    <property type="entry name" value="USP_2"/>
    <property type="match status" value="1"/>
</dbReference>
<comment type="caution">
    <text evidence="13">The sequence shown here is derived from an EMBL/GenBank/DDBJ whole genome shotgun (WGS) entry which is preliminary data.</text>
</comment>
<dbReference type="PANTHER" id="PTHR21646:SF33">
    <property type="entry name" value="UBIQUITIN CARBOXYL-TERMINAL HYDROLASE 22"/>
    <property type="match status" value="1"/>
</dbReference>
<keyword evidence="10" id="KW-0539">Nucleus</keyword>
<dbReference type="GO" id="GO:0006508">
    <property type="term" value="P:proteolysis"/>
    <property type="evidence" value="ECO:0007669"/>
    <property type="project" value="UniProtKB-KW"/>
</dbReference>
<feature type="compositionally biased region" description="Acidic residues" evidence="11">
    <location>
        <begin position="351"/>
        <end position="365"/>
    </location>
</feature>
<dbReference type="PANTHER" id="PTHR21646">
    <property type="entry name" value="UBIQUITIN CARBOXYL-TERMINAL HYDROLASE"/>
    <property type="match status" value="1"/>
</dbReference>
<evidence type="ECO:0000256" key="5">
    <source>
        <dbReference type="ARBA" id="ARBA00022786"/>
    </source>
</evidence>
<dbReference type="EC" id="3.4.19.12" evidence="3"/>
<evidence type="ECO:0000256" key="7">
    <source>
        <dbReference type="ARBA" id="ARBA00022807"/>
    </source>
</evidence>
<evidence type="ECO:0000256" key="2">
    <source>
        <dbReference type="ARBA" id="ARBA00004123"/>
    </source>
</evidence>
<evidence type="ECO:0000313" key="14">
    <source>
        <dbReference type="Proteomes" id="UP001274830"/>
    </source>
</evidence>
<evidence type="ECO:0000256" key="10">
    <source>
        <dbReference type="ARBA" id="ARBA00023242"/>
    </source>
</evidence>
<dbReference type="SUPFAM" id="SSF54001">
    <property type="entry name" value="Cysteine proteinases"/>
    <property type="match status" value="1"/>
</dbReference>
<dbReference type="GO" id="GO:0004843">
    <property type="term" value="F:cysteine-type deubiquitinase activity"/>
    <property type="evidence" value="ECO:0007669"/>
    <property type="project" value="UniProtKB-EC"/>
</dbReference>
<keyword evidence="9" id="KW-0804">Transcription</keyword>
<dbReference type="InterPro" id="IPR001394">
    <property type="entry name" value="Peptidase_C19_UCH"/>
</dbReference>
<evidence type="ECO:0000256" key="8">
    <source>
        <dbReference type="ARBA" id="ARBA00023015"/>
    </source>
</evidence>
<feature type="region of interest" description="Disordered" evidence="11">
    <location>
        <begin position="345"/>
        <end position="377"/>
    </location>
</feature>
<keyword evidence="7" id="KW-0788">Thiol protease</keyword>
<dbReference type="InterPro" id="IPR038765">
    <property type="entry name" value="Papain-like_cys_pep_sf"/>
</dbReference>
<evidence type="ECO:0000256" key="9">
    <source>
        <dbReference type="ARBA" id="ARBA00023163"/>
    </source>
</evidence>
<dbReference type="AlphaFoldDB" id="A0AAE1C4A4"/>
<comment type="catalytic activity">
    <reaction evidence="1">
        <text>Thiol-dependent hydrolysis of ester, thioester, amide, peptide and isopeptide bonds formed by the C-terminal Gly of ubiquitin (a 76-residue protein attached to proteins as an intracellular targeting signal).</text>
        <dbReference type="EC" id="3.4.19.12"/>
    </reaction>
</comment>
<proteinExistence type="predicted"/>
<comment type="subcellular location">
    <subcellularLocation>
        <location evidence="2">Nucleus</location>
    </subcellularLocation>
</comment>
<protein>
    <recommendedName>
        <fullName evidence="3">ubiquitinyl hydrolase 1</fullName>
        <ecNumber evidence="3">3.4.19.12</ecNumber>
    </recommendedName>
</protein>
<dbReference type="InterPro" id="IPR050185">
    <property type="entry name" value="Ub_carboxyl-term_hydrolase"/>
</dbReference>
<evidence type="ECO:0000259" key="12">
    <source>
        <dbReference type="PROSITE" id="PS50235"/>
    </source>
</evidence>
<dbReference type="GO" id="GO:0005634">
    <property type="term" value="C:nucleus"/>
    <property type="evidence" value="ECO:0007669"/>
    <property type="project" value="UniProtKB-SubCell"/>
</dbReference>
<dbReference type="GO" id="GO:0016579">
    <property type="term" value="P:protein deubiquitination"/>
    <property type="evidence" value="ECO:0007669"/>
    <property type="project" value="InterPro"/>
</dbReference>
<evidence type="ECO:0000313" key="13">
    <source>
        <dbReference type="EMBL" id="KAK3677410.1"/>
    </source>
</evidence>
<dbReference type="Proteomes" id="UP001274830">
    <property type="component" value="Unassembled WGS sequence"/>
</dbReference>
<keyword evidence="14" id="KW-1185">Reference proteome</keyword>
<evidence type="ECO:0000256" key="4">
    <source>
        <dbReference type="ARBA" id="ARBA00022670"/>
    </source>
</evidence>